<sequence>MNILRCMLLGAAVFSVPAKADLLYGVYAEAGASFQKTDSTAESSSVSASVDGMRDSDVSPFLNFKIEHPVPLVPNFRFYLDSFDYSADLESANSDTIDFSSNEKVGTFYYEILDNYISVDLGLSIRQIKTDFSIQSTGIAKTDDLTVLLPTVYAAAEFAVPTTSFTLGAEYEGLSFDDNDYRLLRAYVAYELVDFVAADLSFKVGVISRDVVLGDLGGVDFNYKTDAVFSSVQVHF</sequence>
<dbReference type="NCBIfam" id="TIGR04219">
    <property type="entry name" value="OMP_w_GlyGly"/>
    <property type="match status" value="1"/>
</dbReference>
<comment type="caution">
    <text evidence="2">The sequence shown here is derived from an EMBL/GenBank/DDBJ whole genome shotgun (WGS) entry which is preliminary data.</text>
</comment>
<reference evidence="2" key="1">
    <citation type="submission" date="2023-07" db="EMBL/GenBank/DDBJ databases">
        <title>Genome content predicts the carbon catabolic preferences of heterotrophic bacteria.</title>
        <authorList>
            <person name="Gralka M."/>
        </authorList>
    </citation>
    <scope>NUCLEOTIDE SEQUENCE</scope>
    <source>
        <strain evidence="2">4G09</strain>
    </source>
</reference>
<keyword evidence="3" id="KW-1185">Reference proteome</keyword>
<dbReference type="InterPro" id="IPR026387">
    <property type="entry name" value="OMP_w_GlyGly"/>
</dbReference>
<dbReference type="RefSeq" id="WP_305472533.1">
    <property type="nucleotide sequence ID" value="NZ_JAUYVT010000014.1"/>
</dbReference>
<organism evidence="2 3">
    <name type="scientific">Pseudoalteromonas marina</name>
    <dbReference type="NCBI Taxonomy" id="267375"/>
    <lineage>
        <taxon>Bacteria</taxon>
        <taxon>Pseudomonadati</taxon>
        <taxon>Pseudomonadota</taxon>
        <taxon>Gammaproteobacteria</taxon>
        <taxon>Alteromonadales</taxon>
        <taxon>Pseudoalteromonadaceae</taxon>
        <taxon>Pseudoalteromonas</taxon>
    </lineage>
</organism>
<evidence type="ECO:0000256" key="1">
    <source>
        <dbReference type="SAM" id="SignalP"/>
    </source>
</evidence>
<dbReference type="Proteomes" id="UP001177212">
    <property type="component" value="Unassembled WGS sequence"/>
</dbReference>
<name>A0ABT9FGJ5_9GAMM</name>
<accession>A0ABT9FGJ5</accession>
<dbReference type="EMBL" id="JAUYVT010000014">
    <property type="protein sequence ID" value="MDP2565799.1"/>
    <property type="molecule type" value="Genomic_DNA"/>
</dbReference>
<proteinExistence type="predicted"/>
<evidence type="ECO:0000313" key="2">
    <source>
        <dbReference type="EMBL" id="MDP2565799.1"/>
    </source>
</evidence>
<gene>
    <name evidence="2" type="ORF">Q8W34_14225</name>
</gene>
<keyword evidence="1" id="KW-0732">Signal</keyword>
<feature type="chain" id="PRO_5045923921" evidence="1">
    <location>
        <begin position="21"/>
        <end position="236"/>
    </location>
</feature>
<evidence type="ECO:0000313" key="3">
    <source>
        <dbReference type="Proteomes" id="UP001177212"/>
    </source>
</evidence>
<feature type="signal peptide" evidence="1">
    <location>
        <begin position="1"/>
        <end position="20"/>
    </location>
</feature>
<protein>
    <submittedName>
        <fullName evidence="2">TIGR04219 family outer membrane beta-barrel protein</fullName>
    </submittedName>
</protein>